<evidence type="ECO:0000256" key="2">
    <source>
        <dbReference type="PROSITE-ProRule" id="PRU00169"/>
    </source>
</evidence>
<keyword evidence="1 2" id="KW-0597">Phosphoprotein</keyword>
<evidence type="ECO:0000259" key="3">
    <source>
        <dbReference type="PROSITE" id="PS50110"/>
    </source>
</evidence>
<accession>A0A3A8PGB3</accession>
<organism evidence="4 5">
    <name type="scientific">Corallococcus llansteffanensis</name>
    <dbReference type="NCBI Taxonomy" id="2316731"/>
    <lineage>
        <taxon>Bacteria</taxon>
        <taxon>Pseudomonadati</taxon>
        <taxon>Myxococcota</taxon>
        <taxon>Myxococcia</taxon>
        <taxon>Myxococcales</taxon>
        <taxon>Cystobacterineae</taxon>
        <taxon>Myxococcaceae</taxon>
        <taxon>Corallococcus</taxon>
    </lineage>
</organism>
<gene>
    <name evidence="4" type="ORF">D7V93_29045</name>
</gene>
<dbReference type="RefSeq" id="WP_120646482.1">
    <property type="nucleotide sequence ID" value="NZ_RAWB01000383.1"/>
</dbReference>
<dbReference type="Pfam" id="PF00072">
    <property type="entry name" value="Response_reg"/>
    <property type="match status" value="1"/>
</dbReference>
<dbReference type="PANTHER" id="PTHR44591">
    <property type="entry name" value="STRESS RESPONSE REGULATOR PROTEIN 1"/>
    <property type="match status" value="1"/>
</dbReference>
<proteinExistence type="predicted"/>
<dbReference type="GO" id="GO:0000160">
    <property type="term" value="P:phosphorelay signal transduction system"/>
    <property type="evidence" value="ECO:0007669"/>
    <property type="project" value="InterPro"/>
</dbReference>
<name>A0A3A8PGB3_9BACT</name>
<dbReference type="EMBL" id="RAWB01000383">
    <property type="protein sequence ID" value="RKH51562.1"/>
    <property type="molecule type" value="Genomic_DNA"/>
</dbReference>
<dbReference type="InterPro" id="IPR050595">
    <property type="entry name" value="Bact_response_regulator"/>
</dbReference>
<dbReference type="InterPro" id="IPR001789">
    <property type="entry name" value="Sig_transdc_resp-reg_receiver"/>
</dbReference>
<protein>
    <submittedName>
        <fullName evidence="4">Response regulator</fullName>
    </submittedName>
</protein>
<dbReference type="AlphaFoldDB" id="A0A3A8PGB3"/>
<dbReference type="SUPFAM" id="SSF52172">
    <property type="entry name" value="CheY-like"/>
    <property type="match status" value="1"/>
</dbReference>
<dbReference type="Proteomes" id="UP000272888">
    <property type="component" value="Unassembled WGS sequence"/>
</dbReference>
<dbReference type="InterPro" id="IPR011006">
    <property type="entry name" value="CheY-like_superfamily"/>
</dbReference>
<evidence type="ECO:0000256" key="1">
    <source>
        <dbReference type="ARBA" id="ARBA00022553"/>
    </source>
</evidence>
<dbReference type="PROSITE" id="PS50110">
    <property type="entry name" value="RESPONSE_REGULATORY"/>
    <property type="match status" value="1"/>
</dbReference>
<evidence type="ECO:0000313" key="4">
    <source>
        <dbReference type="EMBL" id="RKH51562.1"/>
    </source>
</evidence>
<evidence type="ECO:0000313" key="5">
    <source>
        <dbReference type="Proteomes" id="UP000272888"/>
    </source>
</evidence>
<dbReference type="PANTHER" id="PTHR44591:SF3">
    <property type="entry name" value="RESPONSE REGULATORY DOMAIN-CONTAINING PROTEIN"/>
    <property type="match status" value="1"/>
</dbReference>
<keyword evidence="5" id="KW-1185">Reference proteome</keyword>
<reference evidence="5" key="1">
    <citation type="submission" date="2018-09" db="EMBL/GenBank/DDBJ databases">
        <authorList>
            <person name="Livingstone P.G."/>
            <person name="Whitworth D.E."/>
        </authorList>
    </citation>
    <scope>NUCLEOTIDE SEQUENCE [LARGE SCALE GENOMIC DNA]</scope>
    <source>
        <strain evidence="5">CA051B</strain>
    </source>
</reference>
<comment type="caution">
    <text evidence="4">The sequence shown here is derived from an EMBL/GenBank/DDBJ whole genome shotgun (WGS) entry which is preliminary data.</text>
</comment>
<sequence length="164" mass="18231">MRACRAKSWKSRSSFRNPWSFSVRNAQAIANWTASDTSVDDEEDIREALEMILALKGYDVRTADCGAAAIAQAEEEHFDLVITDLKMPGMDGVETPMALKQRHPCLQVIVATGYASSETARRCLSEDAHDYLKKPFDMEELLRLVERAIADGRVPPGGPSARRC</sequence>
<feature type="modified residue" description="4-aspartylphosphate" evidence="2">
    <location>
        <position position="84"/>
    </location>
</feature>
<dbReference type="SMART" id="SM00448">
    <property type="entry name" value="REC"/>
    <property type="match status" value="1"/>
</dbReference>
<dbReference type="Gene3D" id="3.40.50.2300">
    <property type="match status" value="1"/>
</dbReference>
<feature type="domain" description="Response regulatory" evidence="3">
    <location>
        <begin position="35"/>
        <end position="149"/>
    </location>
</feature>